<comment type="subunit">
    <text evidence="3">Part of the 50S ribosomal subunit. Binds 23S rRNA.</text>
</comment>
<dbReference type="OrthoDB" id="191241at2157"/>
<keyword evidence="1 3" id="KW-0689">Ribosomal protein</keyword>
<evidence type="ECO:0000313" key="6">
    <source>
        <dbReference type="Proteomes" id="UP000283805"/>
    </source>
</evidence>
<dbReference type="SUPFAM" id="SSF160374">
    <property type="entry name" value="RplX-like"/>
    <property type="match status" value="1"/>
</dbReference>
<evidence type="ECO:0000256" key="3">
    <source>
        <dbReference type="HAMAP-Rule" id="MF_00273"/>
    </source>
</evidence>
<reference evidence="5 6" key="1">
    <citation type="submission" date="2018-09" db="EMBL/GenBank/DDBJ databases">
        <title>Genomic Encyclopedia of Archaeal and Bacterial Type Strains, Phase II (KMG-II): from individual species to whole genera.</title>
        <authorList>
            <person name="Goeker M."/>
        </authorList>
    </citation>
    <scope>NUCLEOTIDE SEQUENCE [LARGE SCALE GENOMIC DNA]</scope>
    <source>
        <strain evidence="5 6">DSM 13151</strain>
    </source>
</reference>
<dbReference type="AlphaFoldDB" id="A0A3R7EDX7"/>
<evidence type="ECO:0000259" key="4">
    <source>
        <dbReference type="Pfam" id="PF01775"/>
    </source>
</evidence>
<dbReference type="Proteomes" id="UP000283805">
    <property type="component" value="Unassembled WGS sequence"/>
</dbReference>
<organism evidence="5 6">
    <name type="scientific">Halopiger aswanensis</name>
    <dbReference type="NCBI Taxonomy" id="148449"/>
    <lineage>
        <taxon>Archaea</taxon>
        <taxon>Methanobacteriati</taxon>
        <taxon>Methanobacteriota</taxon>
        <taxon>Stenosarchaea group</taxon>
        <taxon>Halobacteria</taxon>
        <taxon>Halobacteriales</taxon>
        <taxon>Natrialbaceae</taxon>
        <taxon>Halopiger</taxon>
    </lineage>
</organism>
<keyword evidence="3" id="KW-0694">RNA-binding</keyword>
<dbReference type="GO" id="GO:0005840">
    <property type="term" value="C:ribosome"/>
    <property type="evidence" value="ECO:0007669"/>
    <property type="project" value="UniProtKB-KW"/>
</dbReference>
<dbReference type="GO" id="GO:1990904">
    <property type="term" value="C:ribonucleoprotein complex"/>
    <property type="evidence" value="ECO:0007669"/>
    <property type="project" value="UniProtKB-KW"/>
</dbReference>
<comment type="caution">
    <text evidence="5">The sequence shown here is derived from an EMBL/GenBank/DDBJ whole genome shotgun (WGS) entry which is preliminary data.</text>
</comment>
<dbReference type="RefSeq" id="WP_120245834.1">
    <property type="nucleotide sequence ID" value="NZ_RAPO01000003.1"/>
</dbReference>
<dbReference type="GO" id="GO:0003735">
    <property type="term" value="F:structural constituent of ribosome"/>
    <property type="evidence" value="ECO:0007669"/>
    <property type="project" value="InterPro"/>
</dbReference>
<keyword evidence="2 3" id="KW-0687">Ribonucleoprotein</keyword>
<name>A0A3R7EDX7_9EURY</name>
<dbReference type="NCBIfam" id="NF001981">
    <property type="entry name" value="PRK00773.1-1"/>
    <property type="match status" value="1"/>
</dbReference>
<gene>
    <name evidence="3" type="primary">rpl18a</name>
    <name evidence="3" type="synonym">rpl20e</name>
    <name evidence="3" type="synonym">rplX</name>
    <name evidence="5" type="ORF">ATJ93_3482</name>
</gene>
<evidence type="ECO:0000256" key="1">
    <source>
        <dbReference type="ARBA" id="ARBA00022980"/>
    </source>
</evidence>
<keyword evidence="3" id="KW-0699">rRNA-binding</keyword>
<dbReference type="GO" id="GO:0070180">
    <property type="term" value="F:large ribosomal subunit rRNA binding"/>
    <property type="evidence" value="ECO:0007669"/>
    <property type="project" value="UniProtKB-UniRule"/>
</dbReference>
<dbReference type="InterPro" id="IPR028877">
    <property type="entry name" value="Ribosomal_eL20"/>
</dbReference>
<evidence type="ECO:0000256" key="2">
    <source>
        <dbReference type="ARBA" id="ARBA00023274"/>
    </source>
</evidence>
<evidence type="ECO:0000313" key="5">
    <source>
        <dbReference type="EMBL" id="RKD93847.1"/>
    </source>
</evidence>
<dbReference type="GO" id="GO:0006412">
    <property type="term" value="P:translation"/>
    <property type="evidence" value="ECO:0007669"/>
    <property type="project" value="UniProtKB-UniRule"/>
</dbReference>
<comment type="similarity">
    <text evidence="3">Belongs to the eukaryotic ribosomal protein eL20 family.</text>
</comment>
<dbReference type="InterPro" id="IPR023573">
    <property type="entry name" value="Ribosomal_eL20_dom"/>
</dbReference>
<sequence>MSQFTVTGRFQTRDGFAEFETTIEAENENVAREHAYAQLGSQHGLKRTQIELEDVVESEEVTA</sequence>
<feature type="domain" description="Large ribosomal subunit protein eL20" evidence="4">
    <location>
        <begin position="1"/>
        <end position="55"/>
    </location>
</feature>
<dbReference type="HAMAP" id="MF_00273">
    <property type="entry name" value="Ribosomal_eL20"/>
    <property type="match status" value="1"/>
</dbReference>
<dbReference type="EMBL" id="RAPO01000003">
    <property type="protein sequence ID" value="RKD93847.1"/>
    <property type="molecule type" value="Genomic_DNA"/>
</dbReference>
<accession>A0A3R7EDX7</accession>
<dbReference type="Pfam" id="PF01775">
    <property type="entry name" value="Ribosomal_L18A"/>
    <property type="match status" value="1"/>
</dbReference>
<dbReference type="Gene3D" id="3.10.20.10">
    <property type="match status" value="1"/>
</dbReference>
<keyword evidence="6" id="KW-1185">Reference proteome</keyword>
<protein>
    <recommendedName>
        <fullName evidence="3">Large ribosomal subunit protein eL20</fullName>
    </recommendedName>
</protein>
<proteinExistence type="inferred from homology"/>